<evidence type="ECO:0000256" key="8">
    <source>
        <dbReference type="ARBA" id="ARBA00069151"/>
    </source>
</evidence>
<evidence type="ECO:0000256" key="4">
    <source>
        <dbReference type="ARBA" id="ARBA00022737"/>
    </source>
</evidence>
<dbReference type="RefSeq" id="XP_028589042.1">
    <property type="nucleotide sequence ID" value="XM_028733209.1"/>
</dbReference>
<reference evidence="11" key="2">
    <citation type="submission" date="2025-08" db="UniProtKB">
        <authorList>
            <consortium name="Ensembl"/>
        </authorList>
    </citation>
    <scope>IDENTIFICATION</scope>
</reference>
<dbReference type="RefSeq" id="XP_028589043.1">
    <property type="nucleotide sequence ID" value="XM_028733210.1"/>
</dbReference>
<reference evidence="11" key="3">
    <citation type="submission" date="2025-09" db="UniProtKB">
        <authorList>
            <consortium name="Ensembl"/>
        </authorList>
    </citation>
    <scope>IDENTIFICATION</scope>
</reference>
<dbReference type="GO" id="GO:1903569">
    <property type="term" value="P:positive regulation of protein localization to ciliary membrane"/>
    <property type="evidence" value="ECO:0007669"/>
    <property type="project" value="Ensembl"/>
</dbReference>
<reference evidence="11 12" key="1">
    <citation type="journal article" date="2019" name="Proc. Natl. Acad. Sci. U.S.A.">
        <title>Regulatory changes in pterin and carotenoid genes underlie balanced color polymorphisms in the wall lizard.</title>
        <authorList>
            <person name="Andrade P."/>
            <person name="Pinho C."/>
            <person name="Perez I de Lanuza G."/>
            <person name="Afonso S."/>
            <person name="Brejcha J."/>
            <person name="Rubin C.J."/>
            <person name="Wallerman O."/>
            <person name="Pereira P."/>
            <person name="Sabatino S.J."/>
            <person name="Bellati A."/>
            <person name="Pellitteri-Rosa D."/>
            <person name="Bosakova Z."/>
            <person name="Bunikis I."/>
            <person name="Carretero M.A."/>
            <person name="Feiner N."/>
            <person name="Marsik P."/>
            <person name="Pauperio F."/>
            <person name="Salvi D."/>
            <person name="Soler L."/>
            <person name="While G.M."/>
            <person name="Uller T."/>
            <person name="Font E."/>
            <person name="Andersson L."/>
            <person name="Carneiro M."/>
        </authorList>
    </citation>
    <scope>NUCLEOTIDE SEQUENCE</scope>
</reference>
<dbReference type="GO" id="GO:0045944">
    <property type="term" value="P:positive regulation of transcription by RNA polymerase II"/>
    <property type="evidence" value="ECO:0007669"/>
    <property type="project" value="Ensembl"/>
</dbReference>
<evidence type="ECO:0000256" key="3">
    <source>
        <dbReference type="ARBA" id="ARBA00022723"/>
    </source>
</evidence>
<dbReference type="FunFam" id="1.10.238.10:FF:000193">
    <property type="entry name" value="EF-hand calcium-binding domain-containing protein 7"/>
    <property type="match status" value="1"/>
</dbReference>
<protein>
    <recommendedName>
        <fullName evidence="8">EF-hand calcium-binding domain-containing protein 7</fullName>
    </recommendedName>
</protein>
<dbReference type="Ensembl" id="ENSPMRT00000018081.1">
    <property type="protein sequence ID" value="ENSPMRP00000016973.1"/>
    <property type="gene ID" value="ENSPMRG00000011260.1"/>
</dbReference>
<feature type="region of interest" description="Disordered" evidence="9">
    <location>
        <begin position="1"/>
        <end position="25"/>
    </location>
</feature>
<evidence type="ECO:0000256" key="5">
    <source>
        <dbReference type="ARBA" id="ARBA00022837"/>
    </source>
</evidence>
<dbReference type="InterPro" id="IPR002048">
    <property type="entry name" value="EF_hand_dom"/>
</dbReference>
<dbReference type="CTD" id="84455"/>
<dbReference type="GO" id="GO:0098797">
    <property type="term" value="C:plasma membrane protein complex"/>
    <property type="evidence" value="ECO:0007669"/>
    <property type="project" value="Ensembl"/>
</dbReference>
<dbReference type="InterPro" id="IPR011992">
    <property type="entry name" value="EF-hand-dom_pair"/>
</dbReference>
<dbReference type="RefSeq" id="XP_028589044.1">
    <property type="nucleotide sequence ID" value="XM_028733211.1"/>
</dbReference>
<evidence type="ECO:0000259" key="10">
    <source>
        <dbReference type="PROSITE" id="PS50222"/>
    </source>
</evidence>
<evidence type="ECO:0000313" key="11">
    <source>
        <dbReference type="Ensembl" id="ENSPMRP00000016973.1"/>
    </source>
</evidence>
<dbReference type="GO" id="GO:0008589">
    <property type="term" value="P:regulation of smoothened signaling pathway"/>
    <property type="evidence" value="ECO:0007669"/>
    <property type="project" value="Ensembl"/>
</dbReference>
<dbReference type="GeneTree" id="ENSGT00390000015466"/>
<evidence type="ECO:0000256" key="1">
    <source>
        <dbReference type="ARBA" id="ARBA00004522"/>
    </source>
</evidence>
<sequence length="628" mass="71157">MAGSQESNASLFSDQTPSQECSQAKRSQNYEEETFYKNCRAAYLAVFKSSLENIKSKEQLCLVLQQAGRNPSQKTVNKYWTLQTTTLNFDDFCFILKQEEPVRKTELLKAFAKIDVNNEGCILHSELHKLLTTRGEKMTPDEVNAITELVEVNSDGKFDYYKFCKLYMTTNEQCLKHALEKLEVDSKLKRQQFGSQLETSSELATSLISKTIPKTARKTESKPMLKRGHCKTSSQCSSAPSCKASVSSTISMGASSNKHSKLIEANAAKEWQHAQSKGCFFLEENGEIISHKYKLFLSQRSTVCITINPVNLRQMEGKPSPWLVVDTALYILKENETEENIQLVGFTELRNKEVFGWRGELEGGVYWVIPFTTGCRFRKSKKQIRREAKLVHGDGEFTATKEFRAALSEIFEMIDLDGNGFLSLEENNFFEMRTSGEKCDEEAWAICKENFDMKNNELTRQGFMDLNLMEASQQGRDLSSLWMTLQSMGYNKALELTEACPFSIRVYAEKCKPRIQPVCLEAGGEQLKTAICMSVANKGDAKPMDASENIVIYTYKSDTRITSVIGNKSESKTVIHLNNEQSRNCVSNRGLNTFAVEVASNSMMVCQHVMPQNEQEEWIYSCVYSILP</sequence>
<gene>
    <name evidence="11" type="primary">EFCAB7</name>
</gene>
<dbReference type="GO" id="GO:0120229">
    <property type="term" value="P:protein localization to motile cilium"/>
    <property type="evidence" value="ECO:0007669"/>
    <property type="project" value="Ensembl"/>
</dbReference>
<dbReference type="Pfam" id="PF13499">
    <property type="entry name" value="EF-hand_7"/>
    <property type="match status" value="1"/>
</dbReference>
<dbReference type="SMART" id="SM00054">
    <property type="entry name" value="EFh"/>
    <property type="match status" value="2"/>
</dbReference>
<evidence type="ECO:0000313" key="12">
    <source>
        <dbReference type="Proteomes" id="UP000472272"/>
    </source>
</evidence>
<organism evidence="11 12">
    <name type="scientific">Podarcis muralis</name>
    <name type="common">Wall lizard</name>
    <name type="synonym">Lacerta muralis</name>
    <dbReference type="NCBI Taxonomy" id="64176"/>
    <lineage>
        <taxon>Eukaryota</taxon>
        <taxon>Metazoa</taxon>
        <taxon>Chordata</taxon>
        <taxon>Craniata</taxon>
        <taxon>Vertebrata</taxon>
        <taxon>Euteleostomi</taxon>
        <taxon>Lepidosauria</taxon>
        <taxon>Squamata</taxon>
        <taxon>Bifurcata</taxon>
        <taxon>Unidentata</taxon>
        <taxon>Episquamata</taxon>
        <taxon>Laterata</taxon>
        <taxon>Lacertibaenia</taxon>
        <taxon>Lacertidae</taxon>
        <taxon>Podarcis</taxon>
    </lineage>
</organism>
<evidence type="ECO:0000256" key="6">
    <source>
        <dbReference type="ARBA" id="ARBA00023136"/>
    </source>
</evidence>
<evidence type="ECO:0000256" key="7">
    <source>
        <dbReference type="ARBA" id="ARBA00023273"/>
    </source>
</evidence>
<comment type="subcellular location">
    <subcellularLocation>
        <location evidence="1">Cell projection</location>
        <location evidence="1">Cilium membrane</location>
        <topology evidence="1">Peripheral membrane protein</topology>
        <orientation evidence="1">Cytoplasmic side</orientation>
    </subcellularLocation>
</comment>
<dbReference type="InterPro" id="IPR052266">
    <property type="entry name" value="Miro-EF-hand_domain"/>
</dbReference>
<keyword evidence="12" id="KW-1185">Reference proteome</keyword>
<accession>A0A670IXU8</accession>
<evidence type="ECO:0000256" key="9">
    <source>
        <dbReference type="SAM" id="MobiDB-lite"/>
    </source>
</evidence>
<proteinExistence type="predicted"/>
<dbReference type="Proteomes" id="UP000472272">
    <property type="component" value="Chromosome 6"/>
</dbReference>
<dbReference type="PANTHER" id="PTHR46819">
    <property type="entry name" value="EF-HAND CALCIUM-BINDING DOMAIN-CONTAINING PROTEIN 7"/>
    <property type="match status" value="1"/>
</dbReference>
<evidence type="ECO:0000256" key="2">
    <source>
        <dbReference type="ARBA" id="ARBA00022475"/>
    </source>
</evidence>
<keyword evidence="4" id="KW-0677">Repeat</keyword>
<dbReference type="GeneID" id="114598896"/>
<feature type="region of interest" description="Disordered" evidence="9">
    <location>
        <begin position="216"/>
        <end position="241"/>
    </location>
</feature>
<feature type="domain" description="EF-hand" evidence="10">
    <location>
        <begin position="102"/>
        <end position="137"/>
    </location>
</feature>
<dbReference type="GO" id="GO:0060170">
    <property type="term" value="C:ciliary membrane"/>
    <property type="evidence" value="ECO:0007669"/>
    <property type="project" value="UniProtKB-SubCell"/>
</dbReference>
<dbReference type="OMA" id="KTIDKYW"/>
<keyword evidence="7" id="KW-0966">Cell projection</keyword>
<dbReference type="PANTHER" id="PTHR46819:SF1">
    <property type="entry name" value="EF-HAND CALCIUM-BINDING DOMAIN-CONTAINING PROTEIN 7"/>
    <property type="match status" value="1"/>
</dbReference>
<name>A0A670IXU8_PODMU</name>
<dbReference type="GO" id="GO:0005509">
    <property type="term" value="F:calcium ion binding"/>
    <property type="evidence" value="ECO:0007669"/>
    <property type="project" value="InterPro"/>
</dbReference>
<dbReference type="SUPFAM" id="SSF47473">
    <property type="entry name" value="EF-hand"/>
    <property type="match status" value="2"/>
</dbReference>
<keyword evidence="6" id="KW-0472">Membrane</keyword>
<dbReference type="CDD" id="cd00051">
    <property type="entry name" value="EFh"/>
    <property type="match status" value="1"/>
</dbReference>
<dbReference type="GO" id="GO:0009898">
    <property type="term" value="C:cytoplasmic side of plasma membrane"/>
    <property type="evidence" value="ECO:0007669"/>
    <property type="project" value="Ensembl"/>
</dbReference>
<dbReference type="Gene3D" id="1.10.238.10">
    <property type="entry name" value="EF-hand"/>
    <property type="match status" value="2"/>
</dbReference>
<keyword evidence="2" id="KW-1003">Cell membrane</keyword>
<dbReference type="AlphaFoldDB" id="A0A670IXU8"/>
<keyword evidence="5" id="KW-0106">Calcium</keyword>
<dbReference type="GO" id="GO:0042307">
    <property type="term" value="P:positive regulation of protein import into nucleus"/>
    <property type="evidence" value="ECO:0007669"/>
    <property type="project" value="Ensembl"/>
</dbReference>
<dbReference type="PROSITE" id="PS50222">
    <property type="entry name" value="EF_HAND_2"/>
    <property type="match status" value="1"/>
</dbReference>
<keyword evidence="3" id="KW-0479">Metal-binding</keyword>